<dbReference type="Pfam" id="PF21378">
    <property type="entry name" value="YceM-like_C"/>
    <property type="match status" value="1"/>
</dbReference>
<dbReference type="SUPFAM" id="SSF55347">
    <property type="entry name" value="Glyceraldehyde-3-phosphate dehydrogenase-like, C-terminal domain"/>
    <property type="match status" value="1"/>
</dbReference>
<feature type="domain" description="Gfo/Idh/MocA-like oxidoreductase N-terminal" evidence="1">
    <location>
        <begin position="5"/>
        <end position="121"/>
    </location>
</feature>
<dbReference type="Gene3D" id="3.40.50.720">
    <property type="entry name" value="NAD(P)-binding Rossmann-like Domain"/>
    <property type="match status" value="1"/>
</dbReference>
<dbReference type="InterPro" id="IPR000683">
    <property type="entry name" value="Gfo/Idh/MocA-like_OxRdtase_N"/>
</dbReference>
<dbReference type="Gene3D" id="3.30.360.10">
    <property type="entry name" value="Dihydrodipicolinate Reductase, domain 2"/>
    <property type="match status" value="1"/>
</dbReference>
<dbReference type="PANTHER" id="PTHR43708:SF4">
    <property type="entry name" value="OXIDOREDUCTASE YCEM-RELATED"/>
    <property type="match status" value="1"/>
</dbReference>
<evidence type="ECO:0000313" key="3">
    <source>
        <dbReference type="EMBL" id="QDX92883.1"/>
    </source>
</evidence>
<sequence>MLQPRIGVIGLGSIAQKAYLPLVAIEKNWKLIGAYSPTATKREEICKHYRMNSYSDMNTLIQACDAVFVHSSTSTHFEIVQHALKSGVDVFVDKPLAETVEQAEILAELSEKHNRKLMVGFNRRFAPLYIEAKAKMGTTAWIRFEKHRKHGVHAGHSAAFTLLDDYLHLIDTARWLGASSIRNGTIALTEKGQLLHAQHQLGAGTYSITTAMHRQSGSNKEQLEIVSIDGITRIQNLEMMEVESEGYTQQVMSHPWDSILKRRGFEGAVQHFMDCLNGDQKPLVDGWEGVESQRLVTNMIKEMNG</sequence>
<organism evidence="3 4">
    <name type="scientific">Brevibacillus laterosporus</name>
    <name type="common">Bacillus laterosporus</name>
    <dbReference type="NCBI Taxonomy" id="1465"/>
    <lineage>
        <taxon>Bacteria</taxon>
        <taxon>Bacillati</taxon>
        <taxon>Bacillota</taxon>
        <taxon>Bacilli</taxon>
        <taxon>Bacillales</taxon>
        <taxon>Paenibacillaceae</taxon>
        <taxon>Brevibacillus</taxon>
    </lineage>
</organism>
<dbReference type="GO" id="GO:0000166">
    <property type="term" value="F:nucleotide binding"/>
    <property type="evidence" value="ECO:0007669"/>
    <property type="project" value="InterPro"/>
</dbReference>
<proteinExistence type="predicted"/>
<dbReference type="InterPro" id="IPR036291">
    <property type="entry name" value="NAD(P)-bd_dom_sf"/>
</dbReference>
<dbReference type="AlphaFoldDB" id="A0A502H9B3"/>
<reference evidence="3 4" key="1">
    <citation type="submission" date="2018-11" db="EMBL/GenBank/DDBJ databases">
        <title>Phylogenetic determinants of toxin gene distribution in genomes of Brevibacillus laterosporus.</title>
        <authorList>
            <person name="Glare T.R."/>
            <person name="Durrant A."/>
            <person name="Berry C."/>
            <person name="Palma L."/>
            <person name="Ormskirk M."/>
            <person name="Cox M.O."/>
        </authorList>
    </citation>
    <scope>NUCLEOTIDE SEQUENCE [LARGE SCALE GENOMIC DNA]</scope>
    <source>
        <strain evidence="3 4">1821L</strain>
    </source>
</reference>
<evidence type="ECO:0000313" key="4">
    <source>
        <dbReference type="Proteomes" id="UP000319432"/>
    </source>
</evidence>
<dbReference type="PANTHER" id="PTHR43708">
    <property type="entry name" value="CONSERVED EXPRESSED OXIDOREDUCTASE (EUROFUNG)"/>
    <property type="match status" value="1"/>
</dbReference>
<name>A0A502H9B3_BRELA</name>
<feature type="domain" description="YceM-like C-terminal" evidence="2">
    <location>
        <begin position="127"/>
        <end position="244"/>
    </location>
</feature>
<gene>
    <name evidence="3" type="ORF">EEL30_11540</name>
</gene>
<dbReference type="InterPro" id="IPR051317">
    <property type="entry name" value="Gfo/Idh/MocA_oxidoreduct"/>
</dbReference>
<dbReference type="InterPro" id="IPR048477">
    <property type="entry name" value="YceM-like_C"/>
</dbReference>
<keyword evidence="4" id="KW-1185">Reference proteome</keyword>
<evidence type="ECO:0000259" key="1">
    <source>
        <dbReference type="Pfam" id="PF01408"/>
    </source>
</evidence>
<dbReference type="SUPFAM" id="SSF51735">
    <property type="entry name" value="NAD(P)-binding Rossmann-fold domains"/>
    <property type="match status" value="1"/>
</dbReference>
<protein>
    <submittedName>
        <fullName evidence="3">Gfo/Idh/MocA family oxidoreductase</fullName>
    </submittedName>
</protein>
<evidence type="ECO:0000259" key="2">
    <source>
        <dbReference type="Pfam" id="PF21378"/>
    </source>
</evidence>
<dbReference type="Proteomes" id="UP000319432">
    <property type="component" value="Chromosome"/>
</dbReference>
<dbReference type="EMBL" id="CP033464">
    <property type="protein sequence ID" value="QDX92883.1"/>
    <property type="molecule type" value="Genomic_DNA"/>
</dbReference>
<accession>A0A502H9B3</accession>
<dbReference type="Pfam" id="PF01408">
    <property type="entry name" value="GFO_IDH_MocA"/>
    <property type="match status" value="1"/>
</dbReference>
<dbReference type="OrthoDB" id="9815825at2"/>